<dbReference type="InterPro" id="IPR047525">
    <property type="entry name" value="TfoX-like"/>
</dbReference>
<evidence type="ECO:0000313" key="2">
    <source>
        <dbReference type="EMBL" id="VAX33572.1"/>
    </source>
</evidence>
<accession>A0A3B1CYQ6</accession>
<organism evidence="2">
    <name type="scientific">hydrothermal vent metagenome</name>
    <dbReference type="NCBI Taxonomy" id="652676"/>
    <lineage>
        <taxon>unclassified sequences</taxon>
        <taxon>metagenomes</taxon>
        <taxon>ecological metagenomes</taxon>
    </lineage>
</organism>
<reference evidence="2" key="1">
    <citation type="submission" date="2018-06" db="EMBL/GenBank/DDBJ databases">
        <authorList>
            <person name="Zhirakovskaya E."/>
        </authorList>
    </citation>
    <scope>NUCLEOTIDE SEQUENCE</scope>
</reference>
<evidence type="ECO:0000259" key="1">
    <source>
        <dbReference type="Pfam" id="PF04993"/>
    </source>
</evidence>
<feature type="domain" description="TfoX N-terminal" evidence="1">
    <location>
        <begin position="20"/>
        <end position="111"/>
    </location>
</feature>
<dbReference type="EMBL" id="UOGF01000112">
    <property type="protein sequence ID" value="VAX33572.1"/>
    <property type="molecule type" value="Genomic_DNA"/>
</dbReference>
<sequence>MKQKIIKKNPESPFVSHALELLQGLGPVRARKMFGGYGLFLQDLMFALVADEMLYFKVDINTERSFQDQGLQQFTYDKKGKMFSMSYYQAPEACLEDQSEMQSWGEHAFDVALRAAAKKKKKPLAKQ</sequence>
<dbReference type="Pfam" id="PF04993">
    <property type="entry name" value="TfoX_N"/>
    <property type="match status" value="1"/>
</dbReference>
<dbReference type="Gene3D" id="3.30.1460.30">
    <property type="entry name" value="YgaC/TfoX-N like chaperone"/>
    <property type="match status" value="1"/>
</dbReference>
<dbReference type="InterPro" id="IPR007076">
    <property type="entry name" value="TfoX_N"/>
</dbReference>
<protein>
    <recommendedName>
        <fullName evidence="1">TfoX N-terminal domain-containing protein</fullName>
    </recommendedName>
</protein>
<dbReference type="SUPFAM" id="SSF159894">
    <property type="entry name" value="YgaC/TfoX-N like"/>
    <property type="match status" value="1"/>
</dbReference>
<proteinExistence type="predicted"/>
<gene>
    <name evidence="2" type="ORF">MNBD_NITROSPIRAE01-1410</name>
</gene>
<name>A0A3B1CYQ6_9ZZZZ</name>
<dbReference type="PANTHER" id="PTHR36121:SF1">
    <property type="entry name" value="PROTEIN SXY"/>
    <property type="match status" value="1"/>
</dbReference>
<dbReference type="AlphaFoldDB" id="A0A3B1CYQ6"/>
<dbReference type="PANTHER" id="PTHR36121">
    <property type="entry name" value="PROTEIN SXY"/>
    <property type="match status" value="1"/>
</dbReference>